<dbReference type="Proteomes" id="UP000198668">
    <property type="component" value="Unassembled WGS sequence"/>
</dbReference>
<gene>
    <name evidence="3" type="ORF">SAMN04489868_12625</name>
</gene>
<dbReference type="Gene3D" id="3.40.630.10">
    <property type="entry name" value="Zn peptidases"/>
    <property type="match status" value="1"/>
</dbReference>
<dbReference type="GO" id="GO:0046657">
    <property type="term" value="P:folic acid catabolic process"/>
    <property type="evidence" value="ECO:0007669"/>
    <property type="project" value="TreeGrafter"/>
</dbReference>
<name>A0A1I3D0I9_9LACT</name>
<dbReference type="InterPro" id="IPR017144">
    <property type="entry name" value="Xaa-Arg_dipeptidase"/>
</dbReference>
<dbReference type="NCBIfam" id="TIGR01891">
    <property type="entry name" value="amidohydrolases"/>
    <property type="match status" value="1"/>
</dbReference>
<reference evidence="3 4" key="1">
    <citation type="submission" date="2016-10" db="EMBL/GenBank/DDBJ databases">
        <authorList>
            <person name="de Groot N.N."/>
        </authorList>
    </citation>
    <scope>NUCLEOTIDE SEQUENCE [LARGE SCALE GENOMIC DNA]</scope>
    <source>
        <strain evidence="3 4">DSM 27630</strain>
    </source>
</reference>
<dbReference type="Gene3D" id="3.30.70.360">
    <property type="match status" value="1"/>
</dbReference>
<dbReference type="InterPro" id="IPR002933">
    <property type="entry name" value="Peptidase_M20"/>
</dbReference>
<dbReference type="SUPFAM" id="SSF53187">
    <property type="entry name" value="Zn-dependent exopeptidases"/>
    <property type="match status" value="1"/>
</dbReference>
<protein>
    <recommendedName>
        <fullName evidence="1">Peptidase M20 domain-containing protein 2</fullName>
    </recommendedName>
</protein>
<dbReference type="PIRSF" id="PIRSF037226">
    <property type="entry name" value="Amidohydrolase_ACY1L2_prd"/>
    <property type="match status" value="1"/>
</dbReference>
<evidence type="ECO:0000259" key="2">
    <source>
        <dbReference type="Pfam" id="PF07687"/>
    </source>
</evidence>
<dbReference type="OrthoDB" id="9781032at2"/>
<dbReference type="InterPro" id="IPR052030">
    <property type="entry name" value="Peptidase_M20/M20A_hydrolases"/>
</dbReference>
<evidence type="ECO:0000313" key="3">
    <source>
        <dbReference type="EMBL" id="SFH80284.1"/>
    </source>
</evidence>
<feature type="domain" description="Peptidase M20 dimerisation" evidence="2">
    <location>
        <begin position="172"/>
        <end position="263"/>
    </location>
</feature>
<dbReference type="EMBL" id="FOQE01000026">
    <property type="protein sequence ID" value="SFH80284.1"/>
    <property type="molecule type" value="Genomic_DNA"/>
</dbReference>
<dbReference type="InterPro" id="IPR036264">
    <property type="entry name" value="Bact_exopeptidase_dim_dom"/>
</dbReference>
<dbReference type="GO" id="GO:0016805">
    <property type="term" value="F:dipeptidase activity"/>
    <property type="evidence" value="ECO:0007669"/>
    <property type="project" value="InterPro"/>
</dbReference>
<dbReference type="SUPFAM" id="SSF55031">
    <property type="entry name" value="Bacterial exopeptidase dimerisation domain"/>
    <property type="match status" value="1"/>
</dbReference>
<accession>A0A1I3D0I9</accession>
<dbReference type="PANTHER" id="PTHR30575:SF0">
    <property type="entry name" value="XAA-ARG DIPEPTIDASE"/>
    <property type="match status" value="1"/>
</dbReference>
<comment type="similarity">
    <text evidence="1">Belongs to the peptidase M20A family.</text>
</comment>
<dbReference type="RefSeq" id="WP_092092944.1">
    <property type="nucleotide sequence ID" value="NZ_FOQE01000026.1"/>
</dbReference>
<keyword evidence="3" id="KW-0378">Hydrolase</keyword>
<dbReference type="InterPro" id="IPR011650">
    <property type="entry name" value="Peptidase_M20_dimer"/>
</dbReference>
<dbReference type="GO" id="GO:0071713">
    <property type="term" value="F:para-aminobenzoyl-glutamate hydrolase activity"/>
    <property type="evidence" value="ECO:0007669"/>
    <property type="project" value="TreeGrafter"/>
</dbReference>
<keyword evidence="4" id="KW-1185">Reference proteome</keyword>
<dbReference type="InterPro" id="IPR017439">
    <property type="entry name" value="Amidohydrolase"/>
</dbReference>
<evidence type="ECO:0000313" key="4">
    <source>
        <dbReference type="Proteomes" id="UP000198668"/>
    </source>
</evidence>
<organism evidence="3 4">
    <name type="scientific">Pisciglobus halotolerans</name>
    <dbReference type="NCBI Taxonomy" id="745365"/>
    <lineage>
        <taxon>Bacteria</taxon>
        <taxon>Bacillati</taxon>
        <taxon>Bacillota</taxon>
        <taxon>Bacilli</taxon>
        <taxon>Lactobacillales</taxon>
        <taxon>Carnobacteriaceae</taxon>
    </lineage>
</organism>
<proteinExistence type="inferred from homology"/>
<dbReference type="PANTHER" id="PTHR30575">
    <property type="entry name" value="PEPTIDASE M20"/>
    <property type="match status" value="1"/>
</dbReference>
<sequence>MSTLRETYLTDIQKNAETAYHLNHYLAHHPEISGQEYNSVKKITEILRDKGIEVEDKLAGIDTSFIAHITESSKGQPKFGILMEYDALPGIGHACGHSASGSLSLLTALTLWEMKDQFEATVDLIGTPNEETKGDKITLADAGVFDDYDFVMMIHMNSNETWPSCHFLALSEIKVQFEGKPAHAAAAPWDGRNALNAAHLTCQAIDMLRQQLKPDTRVSYIITEGGTASNVIPEKAEMIINMRNNKKAELHQTFDKVMNCIKGAAIATGTEYKTEKTGEDFDDMNINQTGTKAITEIMDSIDLPHTEEPLGQATGSSDIGNVSYVCPAFHPMMAISDHYFALHTKEVADIMKSDAINQVILNGAEVIGLFILKAIDEPDLLQEIKQEFKKSVAQ</sequence>
<dbReference type="Pfam" id="PF07687">
    <property type="entry name" value="M20_dimer"/>
    <property type="match status" value="1"/>
</dbReference>
<dbReference type="Pfam" id="PF01546">
    <property type="entry name" value="Peptidase_M20"/>
    <property type="match status" value="1"/>
</dbReference>
<evidence type="ECO:0000256" key="1">
    <source>
        <dbReference type="PIRNR" id="PIRNR037226"/>
    </source>
</evidence>
<dbReference type="GO" id="GO:0005737">
    <property type="term" value="C:cytoplasm"/>
    <property type="evidence" value="ECO:0007669"/>
    <property type="project" value="TreeGrafter"/>
</dbReference>
<dbReference type="FunFam" id="3.30.70.360:FF:000004">
    <property type="entry name" value="Peptidase M20 domain-containing protein 2"/>
    <property type="match status" value="1"/>
</dbReference>
<dbReference type="AlphaFoldDB" id="A0A1I3D0I9"/>